<reference evidence="1" key="1">
    <citation type="journal article" date="2012" name="Nature">
        <title>The oyster genome reveals stress adaptation and complexity of shell formation.</title>
        <authorList>
            <person name="Zhang G."/>
            <person name="Fang X."/>
            <person name="Guo X."/>
            <person name="Li L."/>
            <person name="Luo R."/>
            <person name="Xu F."/>
            <person name="Yang P."/>
            <person name="Zhang L."/>
            <person name="Wang X."/>
            <person name="Qi H."/>
            <person name="Xiong Z."/>
            <person name="Que H."/>
            <person name="Xie Y."/>
            <person name="Holland P.W."/>
            <person name="Paps J."/>
            <person name="Zhu Y."/>
            <person name="Wu F."/>
            <person name="Chen Y."/>
            <person name="Wang J."/>
            <person name="Peng C."/>
            <person name="Meng J."/>
            <person name="Yang L."/>
            <person name="Liu J."/>
            <person name="Wen B."/>
            <person name="Zhang N."/>
            <person name="Huang Z."/>
            <person name="Zhu Q."/>
            <person name="Feng Y."/>
            <person name="Mount A."/>
            <person name="Hedgecock D."/>
            <person name="Xu Z."/>
            <person name="Liu Y."/>
            <person name="Domazet-Loso T."/>
            <person name="Du Y."/>
            <person name="Sun X."/>
            <person name="Zhang S."/>
            <person name="Liu B."/>
            <person name="Cheng P."/>
            <person name="Jiang X."/>
            <person name="Li J."/>
            <person name="Fan D."/>
            <person name="Wang W."/>
            <person name="Fu W."/>
            <person name="Wang T."/>
            <person name="Wang B."/>
            <person name="Zhang J."/>
            <person name="Peng Z."/>
            <person name="Li Y."/>
            <person name="Li N."/>
            <person name="Wang J."/>
            <person name="Chen M."/>
            <person name="He Y."/>
            <person name="Tan F."/>
            <person name="Song X."/>
            <person name="Zheng Q."/>
            <person name="Huang R."/>
            <person name="Yang H."/>
            <person name="Du X."/>
            <person name="Chen L."/>
            <person name="Yang M."/>
            <person name="Gaffney P.M."/>
            <person name="Wang S."/>
            <person name="Luo L."/>
            <person name="She Z."/>
            <person name="Ming Y."/>
            <person name="Huang W."/>
            <person name="Zhang S."/>
            <person name="Huang B."/>
            <person name="Zhang Y."/>
            <person name="Qu T."/>
            <person name="Ni P."/>
            <person name="Miao G."/>
            <person name="Wang J."/>
            <person name="Wang Q."/>
            <person name="Steinberg C.E."/>
            <person name="Wang H."/>
            <person name="Li N."/>
            <person name="Qian L."/>
            <person name="Zhang G."/>
            <person name="Li Y."/>
            <person name="Yang H."/>
            <person name="Liu X."/>
            <person name="Wang J."/>
            <person name="Yin Y."/>
            <person name="Wang J."/>
        </authorList>
    </citation>
    <scope>NUCLEOTIDE SEQUENCE [LARGE SCALE GENOMIC DNA]</scope>
    <source>
        <strain evidence="1">05x7-T-G4-1.051#20</strain>
    </source>
</reference>
<proteinExistence type="predicted"/>
<dbReference type="InParanoid" id="K1RAM1"/>
<organism evidence="1">
    <name type="scientific">Magallana gigas</name>
    <name type="common">Pacific oyster</name>
    <name type="synonym">Crassostrea gigas</name>
    <dbReference type="NCBI Taxonomy" id="29159"/>
    <lineage>
        <taxon>Eukaryota</taxon>
        <taxon>Metazoa</taxon>
        <taxon>Spiralia</taxon>
        <taxon>Lophotrochozoa</taxon>
        <taxon>Mollusca</taxon>
        <taxon>Bivalvia</taxon>
        <taxon>Autobranchia</taxon>
        <taxon>Pteriomorphia</taxon>
        <taxon>Ostreida</taxon>
        <taxon>Ostreoidea</taxon>
        <taxon>Ostreidae</taxon>
        <taxon>Magallana</taxon>
    </lineage>
</organism>
<dbReference type="HOGENOM" id="CLU_084582_0_0_1"/>
<sequence>MSNPENEKCSSSSAESDLSDVLKRGSSTLCEEHLPKCSSDWNCHLVNKLCVRYKLEDIIRIIWSEWRLFHLDEDDRLEVERCVNACDLKLNYESLQDIAPNTTTPIDEFAETWGPTQRQLRLIQAEPLLDKSPPFISTKKSQIMGRTMTSKADLLCCSSDPAVQRPILSVCEVKKTLPEEVCQPPAKKLRNSSSVDTANSYNVDKNTWSKHIGDLFVYLDKSSVNEGILGITVKKTWVQVTFLKVKDPCLEKIRNMPVNSPGSVKLDDDDEHPLHIPINCGYKKNPS</sequence>
<name>K1RAM1_MAGGI</name>
<dbReference type="EMBL" id="JH816193">
    <property type="protein sequence ID" value="EKC38280.1"/>
    <property type="molecule type" value="Genomic_DNA"/>
</dbReference>
<gene>
    <name evidence="1" type="ORF">CGI_10022606</name>
</gene>
<evidence type="ECO:0000313" key="1">
    <source>
        <dbReference type="EMBL" id="EKC38280.1"/>
    </source>
</evidence>
<dbReference type="AlphaFoldDB" id="K1RAM1"/>
<protein>
    <submittedName>
        <fullName evidence="1">Uncharacterized protein</fullName>
    </submittedName>
</protein>
<accession>K1RAM1</accession>